<keyword evidence="4" id="KW-1185">Reference proteome</keyword>
<feature type="region of interest" description="Disordered" evidence="2">
    <location>
        <begin position="310"/>
        <end position="365"/>
    </location>
</feature>
<dbReference type="EMBL" id="JAHCVI010000002">
    <property type="protein sequence ID" value="KAG7289455.1"/>
    <property type="molecule type" value="Genomic_DNA"/>
</dbReference>
<proteinExistence type="predicted"/>
<reference evidence="3" key="1">
    <citation type="submission" date="2023-02" db="EMBL/GenBank/DDBJ databases">
        <authorList>
            <person name="Palmer J.M."/>
        </authorList>
    </citation>
    <scope>NUCLEOTIDE SEQUENCE</scope>
    <source>
        <strain evidence="3">FW57</strain>
    </source>
</reference>
<evidence type="ECO:0000313" key="4">
    <source>
        <dbReference type="Proteomes" id="UP001197093"/>
    </source>
</evidence>
<name>A0AAD4I0N3_9PEZI</name>
<protein>
    <submittedName>
        <fullName evidence="3">Uncharacterized protein</fullName>
    </submittedName>
</protein>
<dbReference type="PANTHER" id="PTHR48125">
    <property type="entry name" value="LP07818P1"/>
    <property type="match status" value="1"/>
</dbReference>
<feature type="compositionally biased region" description="Low complexity" evidence="2">
    <location>
        <begin position="709"/>
        <end position="730"/>
    </location>
</feature>
<keyword evidence="1" id="KW-0175">Coiled coil</keyword>
<feature type="region of interest" description="Disordered" evidence="2">
    <location>
        <begin position="1"/>
        <end position="199"/>
    </location>
</feature>
<gene>
    <name evidence="3" type="ORF">NEMBOFW57_005826</name>
</gene>
<feature type="compositionally biased region" description="Pro residues" evidence="2">
    <location>
        <begin position="317"/>
        <end position="342"/>
    </location>
</feature>
<evidence type="ECO:0000313" key="3">
    <source>
        <dbReference type="EMBL" id="KAG7289455.1"/>
    </source>
</evidence>
<feature type="compositionally biased region" description="Polar residues" evidence="2">
    <location>
        <begin position="92"/>
        <end position="106"/>
    </location>
</feature>
<feature type="coiled-coil region" evidence="1">
    <location>
        <begin position="211"/>
        <end position="238"/>
    </location>
</feature>
<feature type="compositionally biased region" description="Low complexity" evidence="2">
    <location>
        <begin position="170"/>
        <end position="186"/>
    </location>
</feature>
<organism evidence="3 4">
    <name type="scientific">Staphylotrichum longicolle</name>
    <dbReference type="NCBI Taxonomy" id="669026"/>
    <lineage>
        <taxon>Eukaryota</taxon>
        <taxon>Fungi</taxon>
        <taxon>Dikarya</taxon>
        <taxon>Ascomycota</taxon>
        <taxon>Pezizomycotina</taxon>
        <taxon>Sordariomycetes</taxon>
        <taxon>Sordariomycetidae</taxon>
        <taxon>Sordariales</taxon>
        <taxon>Chaetomiaceae</taxon>
        <taxon>Staphylotrichum</taxon>
    </lineage>
</organism>
<sequence length="752" mass="82561">MAPATISEPLSSSPRAATHLSGPDDDGLASPTPTRPVATTTSPPPTVRADFTRSKVASRDAGHHPGPAPWYPDPDPFHDAGDLRDPADRSCTRNNTGDSTILSNPHSAPWSRDVSDTSSYDDYSLPAAPQPQPQPLPQNSSGAHRFIQPPPWHPPIGPAAGWPPPRIVRSSDAGYSESESGYSEAATRSLAGEEGPHHDLHYRIRSKQRKVRRLKHEMARKRKGLQQLRRKNADLDNAFLQMFRPHLTFKRPVAVIPIDVLRTRLFAMQSIRDQYYTAESAYEAMEMELDAAELDLEMMQMSIPSLPRGWVGAPPHVRTPPPPPPPPPPASPPPPPLPPRSFPKPAEQREQEESRNQHGLAPTPPLILRGISGVLHEDIHPLYEELLEAAGDRQVAKEYVEDLEMRREKILYDLEIELHRKRVREDQGNQISEEELRSVRTSLAKVPTDAAEFECRFGIPIPEDDLDFLRDYEATSQRARGELDEATETLAHLRTLCLKRGVMRKHPSFHEEFAIYSSCPGWSPKPQDGNMTIDPVPPPPPPLHTTTATLTTTTLPRTASAASAASAATAAVPAPSLAHPRFPILLSNPSHVLALDTPVQALKRALKLPKDDPSSALRRAECMKELGIDALMKKFDSKPDYINQWLIHRLRTSPMEAELMLAVCEGVFRVVNLRRWQEEVLYFWRLDEAAKVDPGRFEGASPGPGAGVDAGAAAVGAAPGPSPGQQRPGGFVEREGSVGGGKVNSVIEGEGG</sequence>
<feature type="compositionally biased region" description="Pro residues" evidence="2">
    <location>
        <begin position="148"/>
        <end position="166"/>
    </location>
</feature>
<comment type="caution">
    <text evidence="3">The sequence shown here is derived from an EMBL/GenBank/DDBJ whole genome shotgun (WGS) entry which is preliminary data.</text>
</comment>
<feature type="compositionally biased region" description="Low complexity" evidence="2">
    <location>
        <begin position="116"/>
        <end position="127"/>
    </location>
</feature>
<feature type="region of interest" description="Disordered" evidence="2">
    <location>
        <begin position="696"/>
        <end position="752"/>
    </location>
</feature>
<feature type="coiled-coil region" evidence="1">
    <location>
        <begin position="469"/>
        <end position="496"/>
    </location>
</feature>
<accession>A0AAD4I0N3</accession>
<dbReference type="Proteomes" id="UP001197093">
    <property type="component" value="Unassembled WGS sequence"/>
</dbReference>
<dbReference type="AlphaFoldDB" id="A0AAD4I0N3"/>
<feature type="compositionally biased region" description="Basic and acidic residues" evidence="2">
    <location>
        <begin position="346"/>
        <end position="356"/>
    </location>
</feature>
<evidence type="ECO:0000256" key="2">
    <source>
        <dbReference type="SAM" id="MobiDB-lite"/>
    </source>
</evidence>
<dbReference type="PANTHER" id="PTHR48125:SF12">
    <property type="entry name" value="AT HOOK TRANSCRIPTION FACTOR FAMILY-RELATED"/>
    <property type="match status" value="1"/>
</dbReference>
<evidence type="ECO:0000256" key="1">
    <source>
        <dbReference type="SAM" id="Coils"/>
    </source>
</evidence>
<feature type="compositionally biased region" description="Low complexity" evidence="2">
    <location>
        <begin position="29"/>
        <end position="41"/>
    </location>
</feature>
<feature type="compositionally biased region" description="Basic and acidic residues" evidence="2">
    <location>
        <begin position="75"/>
        <end position="91"/>
    </location>
</feature>
<feature type="compositionally biased region" description="Basic and acidic residues" evidence="2">
    <location>
        <begin position="50"/>
        <end position="63"/>
    </location>
</feature>
<dbReference type="SUPFAM" id="SSF101447">
    <property type="entry name" value="Formin homology 2 domain (FH2 domain)"/>
    <property type="match status" value="1"/>
</dbReference>